<dbReference type="AlphaFoldDB" id="A0A9Q1MKP8"/>
<accession>A0A9Q1MKP8</accession>
<comment type="caution">
    <text evidence="2">The sequence shown here is derived from an EMBL/GenBank/DDBJ whole genome shotgun (WGS) entry which is preliminary data.</text>
</comment>
<reference evidence="3" key="1">
    <citation type="journal article" date="2023" name="Proc. Natl. Acad. Sci. U.S.A.">
        <title>Genomic and structural basis for evolution of tropane alkaloid biosynthesis.</title>
        <authorList>
            <person name="Wanga Y.-J."/>
            <person name="Taina T."/>
            <person name="Yua J.-Y."/>
            <person name="Lia J."/>
            <person name="Xua B."/>
            <person name="Chenc J."/>
            <person name="D'Auriad J.C."/>
            <person name="Huanga J.-P."/>
            <person name="Huanga S.-X."/>
        </authorList>
    </citation>
    <scope>NUCLEOTIDE SEQUENCE [LARGE SCALE GENOMIC DNA]</scope>
    <source>
        <strain evidence="3">cv. KIB-2019</strain>
    </source>
</reference>
<proteinExistence type="predicted"/>
<organism evidence="2 3">
    <name type="scientific">Anisodus acutangulus</name>
    <dbReference type="NCBI Taxonomy" id="402998"/>
    <lineage>
        <taxon>Eukaryota</taxon>
        <taxon>Viridiplantae</taxon>
        <taxon>Streptophyta</taxon>
        <taxon>Embryophyta</taxon>
        <taxon>Tracheophyta</taxon>
        <taxon>Spermatophyta</taxon>
        <taxon>Magnoliopsida</taxon>
        <taxon>eudicotyledons</taxon>
        <taxon>Gunneridae</taxon>
        <taxon>Pentapetalae</taxon>
        <taxon>asterids</taxon>
        <taxon>lamiids</taxon>
        <taxon>Solanales</taxon>
        <taxon>Solanaceae</taxon>
        <taxon>Solanoideae</taxon>
        <taxon>Hyoscyameae</taxon>
        <taxon>Anisodus</taxon>
    </lineage>
</organism>
<protein>
    <submittedName>
        <fullName evidence="2">Uncharacterized protein</fullName>
    </submittedName>
</protein>
<gene>
    <name evidence="2" type="ORF">K7X08_011410</name>
</gene>
<evidence type="ECO:0000313" key="3">
    <source>
        <dbReference type="Proteomes" id="UP001152561"/>
    </source>
</evidence>
<keyword evidence="3" id="KW-1185">Reference proteome</keyword>
<evidence type="ECO:0000256" key="1">
    <source>
        <dbReference type="SAM" id="MobiDB-lite"/>
    </source>
</evidence>
<feature type="region of interest" description="Disordered" evidence="1">
    <location>
        <begin position="1"/>
        <end position="24"/>
    </location>
</feature>
<dbReference type="EMBL" id="JAJAGQ010000005">
    <property type="protein sequence ID" value="KAJ8562119.1"/>
    <property type="molecule type" value="Genomic_DNA"/>
</dbReference>
<evidence type="ECO:0000313" key="2">
    <source>
        <dbReference type="EMBL" id="KAJ8562119.1"/>
    </source>
</evidence>
<dbReference type="Proteomes" id="UP001152561">
    <property type="component" value="Unassembled WGS sequence"/>
</dbReference>
<name>A0A9Q1MKP8_9SOLA</name>
<sequence length="121" mass="13836">MDDVPQFEEGTTTAPEDSDLPKVDTTEEIIWKRNEEELSLRFAETSSKELYLAGLEIKMEGNLTWLRGQAHGMILIRLIEAKVKQLIGEFSAYVKEAIEIALTPNKENLEEVREEQKSIRA</sequence>